<dbReference type="KEGG" id="scl:sce0679"/>
<reference evidence="1 2" key="1">
    <citation type="journal article" date="2007" name="Nat. Biotechnol.">
        <title>Complete genome sequence of the myxobacterium Sorangium cellulosum.</title>
        <authorList>
            <person name="Schneiker S."/>
            <person name="Perlova O."/>
            <person name="Kaiser O."/>
            <person name="Gerth K."/>
            <person name="Alici A."/>
            <person name="Altmeyer M.O."/>
            <person name="Bartels D."/>
            <person name="Bekel T."/>
            <person name="Beyer S."/>
            <person name="Bode E."/>
            <person name="Bode H.B."/>
            <person name="Bolten C.J."/>
            <person name="Choudhuri J.V."/>
            <person name="Doss S."/>
            <person name="Elnakady Y.A."/>
            <person name="Frank B."/>
            <person name="Gaigalat L."/>
            <person name="Goesmann A."/>
            <person name="Groeger C."/>
            <person name="Gross F."/>
            <person name="Jelsbak L."/>
            <person name="Jelsbak L."/>
            <person name="Kalinowski J."/>
            <person name="Kegler C."/>
            <person name="Knauber T."/>
            <person name="Konietzny S."/>
            <person name="Kopp M."/>
            <person name="Krause L."/>
            <person name="Krug D."/>
            <person name="Linke B."/>
            <person name="Mahmud T."/>
            <person name="Martinez-Arias R."/>
            <person name="McHardy A.C."/>
            <person name="Merai M."/>
            <person name="Meyer F."/>
            <person name="Mormann S."/>
            <person name="Munoz-Dorado J."/>
            <person name="Perez J."/>
            <person name="Pradella S."/>
            <person name="Rachid S."/>
            <person name="Raddatz G."/>
            <person name="Rosenau F."/>
            <person name="Rueckert C."/>
            <person name="Sasse F."/>
            <person name="Scharfe M."/>
            <person name="Schuster S.C."/>
            <person name="Suen G."/>
            <person name="Treuner-Lange A."/>
            <person name="Velicer G.J."/>
            <person name="Vorholter F.-J."/>
            <person name="Weissman K.J."/>
            <person name="Welch R.D."/>
            <person name="Wenzel S.C."/>
            <person name="Whitworth D.E."/>
            <person name="Wilhelm S."/>
            <person name="Wittmann C."/>
            <person name="Bloecker H."/>
            <person name="Puehler A."/>
            <person name="Mueller R."/>
        </authorList>
    </citation>
    <scope>NUCLEOTIDE SEQUENCE [LARGE SCALE GENOMIC DNA]</scope>
    <source>
        <strain evidence="2">So ce56</strain>
    </source>
</reference>
<protein>
    <submittedName>
        <fullName evidence="1">None</fullName>
    </submittedName>
</protein>
<evidence type="ECO:0000313" key="1">
    <source>
        <dbReference type="EMBL" id="CAN90836.1"/>
    </source>
</evidence>
<organism evidence="1 2">
    <name type="scientific">Sorangium cellulosum (strain So ce56)</name>
    <name type="common">Polyangium cellulosum (strain So ce56)</name>
    <dbReference type="NCBI Taxonomy" id="448385"/>
    <lineage>
        <taxon>Bacteria</taxon>
        <taxon>Pseudomonadati</taxon>
        <taxon>Myxococcota</taxon>
        <taxon>Polyangia</taxon>
        <taxon>Polyangiales</taxon>
        <taxon>Polyangiaceae</taxon>
        <taxon>Sorangium</taxon>
    </lineage>
</organism>
<keyword evidence="2" id="KW-1185">Reference proteome</keyword>
<evidence type="ECO:0000313" key="2">
    <source>
        <dbReference type="Proteomes" id="UP000002139"/>
    </source>
</evidence>
<dbReference type="STRING" id="448385.sce0679"/>
<dbReference type="RefSeq" id="WP_012233314.1">
    <property type="nucleotide sequence ID" value="NC_010162.1"/>
</dbReference>
<sequence>MPAPVADDLLVGLVASPDPSLRRATWAAVYYRDAALWAPRLKAALAMETDPQVSAAIEAALGRPRS</sequence>
<proteinExistence type="predicted"/>
<dbReference type="AlphaFoldDB" id="A9ENA3"/>
<gene>
    <name evidence="1" type="ordered locus">sce0679</name>
</gene>
<dbReference type="EMBL" id="AM746676">
    <property type="protein sequence ID" value="CAN90836.1"/>
    <property type="molecule type" value="Genomic_DNA"/>
</dbReference>
<name>A9ENA3_SORC5</name>
<dbReference type="Proteomes" id="UP000002139">
    <property type="component" value="Chromosome"/>
</dbReference>
<dbReference type="HOGENOM" id="CLU_2828954_0_0_7"/>
<dbReference type="BioCyc" id="SCEL448385:SCE_RS03555-MONOMER"/>
<accession>A9ENA3</accession>